<proteinExistence type="predicted"/>
<dbReference type="Proteomes" id="UP000821845">
    <property type="component" value="Chromosome 10"/>
</dbReference>
<evidence type="ECO:0000313" key="1">
    <source>
        <dbReference type="EMBL" id="KAH6942288.1"/>
    </source>
</evidence>
<accession>A0ACB7T832</accession>
<keyword evidence="2" id="KW-1185">Reference proteome</keyword>
<gene>
    <name evidence="1" type="ORF">HPB50_003167</name>
</gene>
<dbReference type="EMBL" id="CM023490">
    <property type="protein sequence ID" value="KAH6942288.1"/>
    <property type="molecule type" value="Genomic_DNA"/>
</dbReference>
<reference evidence="1" key="1">
    <citation type="submission" date="2020-05" db="EMBL/GenBank/DDBJ databases">
        <title>Large-scale comparative analyses of tick genomes elucidate their genetic diversity and vector capacities.</title>
        <authorList>
            <person name="Jia N."/>
            <person name="Wang J."/>
            <person name="Shi W."/>
            <person name="Du L."/>
            <person name="Sun Y."/>
            <person name="Zhan W."/>
            <person name="Jiang J."/>
            <person name="Wang Q."/>
            <person name="Zhang B."/>
            <person name="Ji P."/>
            <person name="Sakyi L.B."/>
            <person name="Cui X."/>
            <person name="Yuan T."/>
            <person name="Jiang B."/>
            <person name="Yang W."/>
            <person name="Lam T.T.-Y."/>
            <person name="Chang Q."/>
            <person name="Ding S."/>
            <person name="Wang X."/>
            <person name="Zhu J."/>
            <person name="Ruan X."/>
            <person name="Zhao L."/>
            <person name="Wei J."/>
            <person name="Que T."/>
            <person name="Du C."/>
            <person name="Cheng J."/>
            <person name="Dai P."/>
            <person name="Han X."/>
            <person name="Huang E."/>
            <person name="Gao Y."/>
            <person name="Liu J."/>
            <person name="Shao H."/>
            <person name="Ye R."/>
            <person name="Li L."/>
            <person name="Wei W."/>
            <person name="Wang X."/>
            <person name="Wang C."/>
            <person name="Yang T."/>
            <person name="Huo Q."/>
            <person name="Li W."/>
            <person name="Guo W."/>
            <person name="Chen H."/>
            <person name="Zhou L."/>
            <person name="Ni X."/>
            <person name="Tian J."/>
            <person name="Zhou Y."/>
            <person name="Sheng Y."/>
            <person name="Liu T."/>
            <person name="Pan Y."/>
            <person name="Xia L."/>
            <person name="Li J."/>
            <person name="Zhao F."/>
            <person name="Cao W."/>
        </authorList>
    </citation>
    <scope>NUCLEOTIDE SEQUENCE</scope>
    <source>
        <strain evidence="1">Hyas-2018</strain>
    </source>
</reference>
<comment type="caution">
    <text evidence="1">The sequence shown here is derived from an EMBL/GenBank/DDBJ whole genome shotgun (WGS) entry which is preliminary data.</text>
</comment>
<protein>
    <submittedName>
        <fullName evidence="1">Uncharacterized protein</fullName>
    </submittedName>
</protein>
<name>A0ACB7T832_HYAAI</name>
<sequence length="247" mass="27323">MQRTCITLALAALCTAAVVEAKLGAPGGPRKLHNDVPDSFEVMAAFPLAVSISDADNDTIFDCMIANRTQIDYEAKKATFVVITGGFNGSPRPLEGSARKLGRSQHKAVALAREAGNAEVRAATGPSWYLAFRILWTSWWRRVPTWSNLTSEPSHECGRRPRVFGRQHTAWCANSYSGDYSVVILPVCHVVVATGNLQAPWRVIPETIDIGHYDESVHPDIKDGIYYYFDQDCVVMDLEYHGHQEGD</sequence>
<organism evidence="1 2">
    <name type="scientific">Hyalomma asiaticum</name>
    <name type="common">Tick</name>
    <dbReference type="NCBI Taxonomy" id="266040"/>
    <lineage>
        <taxon>Eukaryota</taxon>
        <taxon>Metazoa</taxon>
        <taxon>Ecdysozoa</taxon>
        <taxon>Arthropoda</taxon>
        <taxon>Chelicerata</taxon>
        <taxon>Arachnida</taxon>
        <taxon>Acari</taxon>
        <taxon>Parasitiformes</taxon>
        <taxon>Ixodida</taxon>
        <taxon>Ixodoidea</taxon>
        <taxon>Ixodidae</taxon>
        <taxon>Hyalomminae</taxon>
        <taxon>Hyalomma</taxon>
    </lineage>
</organism>
<evidence type="ECO:0000313" key="2">
    <source>
        <dbReference type="Proteomes" id="UP000821845"/>
    </source>
</evidence>